<dbReference type="Proteomes" id="UP000294289">
    <property type="component" value="Chromosome"/>
</dbReference>
<evidence type="ECO:0000256" key="12">
    <source>
        <dbReference type="ARBA" id="ARBA00023288"/>
    </source>
</evidence>
<dbReference type="CDD" id="cd16326">
    <property type="entry name" value="LolB"/>
    <property type="match status" value="1"/>
</dbReference>
<evidence type="ECO:0000256" key="11">
    <source>
        <dbReference type="ARBA" id="ARBA00023237"/>
    </source>
</evidence>
<dbReference type="GO" id="GO:0009279">
    <property type="term" value="C:cell outer membrane"/>
    <property type="evidence" value="ECO:0007669"/>
    <property type="project" value="UniProtKB-SubCell"/>
</dbReference>
<evidence type="ECO:0000313" key="13">
    <source>
        <dbReference type="EMBL" id="VFP88267.1"/>
    </source>
</evidence>
<dbReference type="InterPro" id="IPR029046">
    <property type="entry name" value="LolA/LolB/LppX"/>
</dbReference>
<evidence type="ECO:0000256" key="2">
    <source>
        <dbReference type="ARBA" id="ARBA00009696"/>
    </source>
</evidence>
<dbReference type="Gene3D" id="2.50.20.10">
    <property type="entry name" value="Lipoprotein localisation LolA/LolB/LppX"/>
    <property type="match status" value="1"/>
</dbReference>
<evidence type="ECO:0000256" key="3">
    <source>
        <dbReference type="ARBA" id="ARBA00011245"/>
    </source>
</evidence>
<organism evidence="13 14">
    <name type="scientific">Candidatus Erwinia haradaeae</name>
    <dbReference type="NCBI Taxonomy" id="1922217"/>
    <lineage>
        <taxon>Bacteria</taxon>
        <taxon>Pseudomonadati</taxon>
        <taxon>Pseudomonadota</taxon>
        <taxon>Gammaproteobacteria</taxon>
        <taxon>Enterobacterales</taxon>
        <taxon>Erwiniaceae</taxon>
        <taxon>Erwinia</taxon>
    </lineage>
</organism>
<dbReference type="GO" id="GO:0015031">
    <property type="term" value="P:protein transport"/>
    <property type="evidence" value="ECO:0007669"/>
    <property type="project" value="UniProtKB-KW"/>
</dbReference>
<sequence length="206" mass="24477">MMFLLNYRFFWSIFFLGNMLSACSFHEQIHENRLTPMPLQWKQNQKIIKNITQYQIRGVLSWFSGKKKGYAYFNWYQKLPGHYRLLLTNPLGFTIFQINQEDQSTQFICKLRHCPNDSNIEEALFRMTGMSFPLENIHQWIMGLPGNITTFTIDEQYHLRQLNFSENGKIWRILYLAYHSVPSLPSLPSKIELHQGKQSIILSIYS</sequence>
<dbReference type="EMBL" id="LR217737">
    <property type="protein sequence ID" value="VFP88267.1"/>
    <property type="molecule type" value="Genomic_DNA"/>
</dbReference>
<keyword evidence="5" id="KW-0813">Transport</keyword>
<evidence type="ECO:0000256" key="4">
    <source>
        <dbReference type="ARBA" id="ARBA00016202"/>
    </source>
</evidence>
<dbReference type="Pfam" id="PF03550">
    <property type="entry name" value="LolB"/>
    <property type="match status" value="1"/>
</dbReference>
<dbReference type="AlphaFoldDB" id="A0A803GCM7"/>
<reference evidence="13 14" key="1">
    <citation type="submission" date="2019-02" db="EMBL/GenBank/DDBJ databases">
        <authorList>
            <person name="Manzano-Marin A."/>
            <person name="Manzano-Marin A."/>
        </authorList>
    </citation>
    <scope>NUCLEOTIDE SEQUENCE [LARGE SCALE GENOMIC DNA]</scope>
    <source>
        <strain evidence="13 14">ErCipiceae</strain>
    </source>
</reference>
<keyword evidence="10" id="KW-0143">Chaperone</keyword>
<keyword evidence="11" id="KW-0998">Cell outer membrane</keyword>
<dbReference type="InterPro" id="IPR004565">
    <property type="entry name" value="OM_lipoprot_LolB"/>
</dbReference>
<evidence type="ECO:0000256" key="8">
    <source>
        <dbReference type="ARBA" id="ARBA00023136"/>
    </source>
</evidence>
<keyword evidence="9" id="KW-0564">Palmitate</keyword>
<name>A0A803GCM7_9GAMM</name>
<evidence type="ECO:0000256" key="10">
    <source>
        <dbReference type="ARBA" id="ARBA00023186"/>
    </source>
</evidence>
<evidence type="ECO:0000256" key="9">
    <source>
        <dbReference type="ARBA" id="ARBA00023139"/>
    </source>
</evidence>
<keyword evidence="8" id="KW-0472">Membrane</keyword>
<evidence type="ECO:0000256" key="7">
    <source>
        <dbReference type="ARBA" id="ARBA00022927"/>
    </source>
</evidence>
<accession>A0A803GCM7</accession>
<keyword evidence="12 13" id="KW-0449">Lipoprotein</keyword>
<evidence type="ECO:0000256" key="5">
    <source>
        <dbReference type="ARBA" id="ARBA00022448"/>
    </source>
</evidence>
<keyword evidence="7" id="KW-0653">Protein transport</keyword>
<comment type="subcellular location">
    <subcellularLocation>
        <location evidence="1">Cell outer membrane</location>
        <topology evidence="1">Lipid-anchor</topology>
    </subcellularLocation>
</comment>
<evidence type="ECO:0000256" key="6">
    <source>
        <dbReference type="ARBA" id="ARBA00022729"/>
    </source>
</evidence>
<comment type="subunit">
    <text evidence="3">Monomer.</text>
</comment>
<keyword evidence="6" id="KW-0732">Signal</keyword>
<proteinExistence type="inferred from homology"/>
<gene>
    <name evidence="13" type="primary">lolB</name>
    <name evidence="13" type="ORF">ERCIPICE3303_400</name>
</gene>
<protein>
    <recommendedName>
        <fullName evidence="4">Outer-membrane lipoprotein LolB</fullName>
    </recommendedName>
</protein>
<evidence type="ECO:0000313" key="14">
    <source>
        <dbReference type="Proteomes" id="UP000294289"/>
    </source>
</evidence>
<dbReference type="SUPFAM" id="SSF89392">
    <property type="entry name" value="Prokaryotic lipoproteins and lipoprotein localization factors"/>
    <property type="match status" value="1"/>
</dbReference>
<dbReference type="NCBIfam" id="TIGR00548">
    <property type="entry name" value="lolB"/>
    <property type="match status" value="1"/>
</dbReference>
<comment type="similarity">
    <text evidence="2">Belongs to the LolB family.</text>
</comment>
<evidence type="ECO:0000256" key="1">
    <source>
        <dbReference type="ARBA" id="ARBA00004459"/>
    </source>
</evidence>